<reference evidence="1 2" key="1">
    <citation type="journal article" date="2010" name="Proc. Natl. Acad. Sci. U.S.A.">
        <title>Insights into evolution of multicellular fungi from the assembled chromosomes of the mushroom Coprinopsis cinerea (Coprinus cinereus).</title>
        <authorList>
            <person name="Stajich J.E."/>
            <person name="Wilke S.K."/>
            <person name="Ahren D."/>
            <person name="Au C.H."/>
            <person name="Birren B.W."/>
            <person name="Borodovsky M."/>
            <person name="Burns C."/>
            <person name="Canback B."/>
            <person name="Casselton L.A."/>
            <person name="Cheng C.K."/>
            <person name="Deng J."/>
            <person name="Dietrich F.S."/>
            <person name="Fargo D.C."/>
            <person name="Farman M.L."/>
            <person name="Gathman A.C."/>
            <person name="Goldberg J."/>
            <person name="Guigo R."/>
            <person name="Hoegger P.J."/>
            <person name="Hooker J.B."/>
            <person name="Huggins A."/>
            <person name="James T.Y."/>
            <person name="Kamada T."/>
            <person name="Kilaru S."/>
            <person name="Kodira C."/>
            <person name="Kues U."/>
            <person name="Kupfer D."/>
            <person name="Kwan H.S."/>
            <person name="Lomsadze A."/>
            <person name="Li W."/>
            <person name="Lilly W.W."/>
            <person name="Ma L.J."/>
            <person name="Mackey A.J."/>
            <person name="Manning G."/>
            <person name="Martin F."/>
            <person name="Muraguchi H."/>
            <person name="Natvig D.O."/>
            <person name="Palmerini H."/>
            <person name="Ramesh M.A."/>
            <person name="Rehmeyer C.J."/>
            <person name="Roe B.A."/>
            <person name="Shenoy N."/>
            <person name="Stanke M."/>
            <person name="Ter-Hovhannisyan V."/>
            <person name="Tunlid A."/>
            <person name="Velagapudi R."/>
            <person name="Vision T.J."/>
            <person name="Zeng Q."/>
            <person name="Zolan M.E."/>
            <person name="Pukkila P.J."/>
        </authorList>
    </citation>
    <scope>NUCLEOTIDE SEQUENCE [LARGE SCALE GENOMIC DNA]</scope>
    <source>
        <strain evidence="2">Okayama-7 / 130 / ATCC MYA-4618 / FGSC 9003</strain>
    </source>
</reference>
<proteinExistence type="predicted"/>
<dbReference type="AlphaFoldDB" id="D6RPD8"/>
<dbReference type="VEuPathDB" id="FungiDB:CC1G_15031"/>
<dbReference type="InParanoid" id="D6RPD8"/>
<sequence length="86" mass="9984">MPTFDQCPRLTVYAYHRMAVIVPRGVGLDRLAGSRLYLSYSATAGYRVNSERTRRGSMREKDNRRRGKYGLLRKPKQLLCRAFLNC</sequence>
<dbReference type="EMBL" id="AACS02000008">
    <property type="protein sequence ID" value="EFI27206.1"/>
    <property type="molecule type" value="Genomic_DNA"/>
</dbReference>
<dbReference type="Proteomes" id="UP000001861">
    <property type="component" value="Unassembled WGS sequence"/>
</dbReference>
<name>D6RPD8_COPC7</name>
<dbReference type="HOGENOM" id="CLU_2497815_0_0_1"/>
<dbReference type="GeneID" id="9379617"/>
<evidence type="ECO:0000313" key="1">
    <source>
        <dbReference type="EMBL" id="EFI27206.1"/>
    </source>
</evidence>
<protein>
    <submittedName>
        <fullName evidence="1">Uncharacterized protein</fullName>
    </submittedName>
</protein>
<comment type="caution">
    <text evidence="1">The sequence shown here is derived from an EMBL/GenBank/DDBJ whole genome shotgun (WGS) entry which is preliminary data.</text>
</comment>
<keyword evidence="2" id="KW-1185">Reference proteome</keyword>
<organism evidence="1 2">
    <name type="scientific">Coprinopsis cinerea (strain Okayama-7 / 130 / ATCC MYA-4618 / FGSC 9003)</name>
    <name type="common">Inky cap fungus</name>
    <name type="synonym">Hormographiella aspergillata</name>
    <dbReference type="NCBI Taxonomy" id="240176"/>
    <lineage>
        <taxon>Eukaryota</taxon>
        <taxon>Fungi</taxon>
        <taxon>Dikarya</taxon>
        <taxon>Basidiomycota</taxon>
        <taxon>Agaricomycotina</taxon>
        <taxon>Agaricomycetes</taxon>
        <taxon>Agaricomycetidae</taxon>
        <taxon>Agaricales</taxon>
        <taxon>Agaricineae</taxon>
        <taxon>Psathyrellaceae</taxon>
        <taxon>Coprinopsis</taxon>
    </lineage>
</organism>
<gene>
    <name evidence="1" type="ORF">CC1G_15031</name>
</gene>
<dbReference type="KEGG" id="cci:CC1G_15031"/>
<evidence type="ECO:0000313" key="2">
    <source>
        <dbReference type="Proteomes" id="UP000001861"/>
    </source>
</evidence>
<accession>D6RPD8</accession>
<dbReference type="RefSeq" id="XP_002910700.1">
    <property type="nucleotide sequence ID" value="XM_002910654.1"/>
</dbReference>